<dbReference type="AlphaFoldDB" id="A0A4C1SYQ1"/>
<dbReference type="Proteomes" id="UP000299102">
    <property type="component" value="Unassembled WGS sequence"/>
</dbReference>
<name>A0A4C1SYQ1_EUMVA</name>
<gene>
    <name evidence="1" type="ORF">EVAR_4550_1</name>
</gene>
<comment type="caution">
    <text evidence="1">The sequence shown here is derived from an EMBL/GenBank/DDBJ whole genome shotgun (WGS) entry which is preliminary data.</text>
</comment>
<sequence length="139" mass="15538">MTNRDRGRRYAAAGVRGWRGRGRQGDRDNVTMFAQLFKLYCCRTPSRENYPHSYNGTEGRRCSGILRDGGAVSGPAIRSNRPTGFRVGSNTSLECRSSLRCGTSSLQWLRPARDAQASVRSKKVVDVVSLIFVRPKVNR</sequence>
<proteinExistence type="predicted"/>
<keyword evidence="2" id="KW-1185">Reference proteome</keyword>
<accession>A0A4C1SYQ1</accession>
<evidence type="ECO:0000313" key="2">
    <source>
        <dbReference type="Proteomes" id="UP000299102"/>
    </source>
</evidence>
<organism evidence="1 2">
    <name type="scientific">Eumeta variegata</name>
    <name type="common">Bagworm moth</name>
    <name type="synonym">Eumeta japonica</name>
    <dbReference type="NCBI Taxonomy" id="151549"/>
    <lineage>
        <taxon>Eukaryota</taxon>
        <taxon>Metazoa</taxon>
        <taxon>Ecdysozoa</taxon>
        <taxon>Arthropoda</taxon>
        <taxon>Hexapoda</taxon>
        <taxon>Insecta</taxon>
        <taxon>Pterygota</taxon>
        <taxon>Neoptera</taxon>
        <taxon>Endopterygota</taxon>
        <taxon>Lepidoptera</taxon>
        <taxon>Glossata</taxon>
        <taxon>Ditrysia</taxon>
        <taxon>Tineoidea</taxon>
        <taxon>Psychidae</taxon>
        <taxon>Oiketicinae</taxon>
        <taxon>Eumeta</taxon>
    </lineage>
</organism>
<evidence type="ECO:0000313" key="1">
    <source>
        <dbReference type="EMBL" id="GBP06400.1"/>
    </source>
</evidence>
<protein>
    <submittedName>
        <fullName evidence="1">Uncharacterized protein</fullName>
    </submittedName>
</protein>
<dbReference type="EMBL" id="BGZK01000022">
    <property type="protein sequence ID" value="GBP06400.1"/>
    <property type="molecule type" value="Genomic_DNA"/>
</dbReference>
<reference evidence="1 2" key="1">
    <citation type="journal article" date="2019" name="Commun. Biol.">
        <title>The bagworm genome reveals a unique fibroin gene that provides high tensile strength.</title>
        <authorList>
            <person name="Kono N."/>
            <person name="Nakamura H."/>
            <person name="Ohtoshi R."/>
            <person name="Tomita M."/>
            <person name="Numata K."/>
            <person name="Arakawa K."/>
        </authorList>
    </citation>
    <scope>NUCLEOTIDE SEQUENCE [LARGE SCALE GENOMIC DNA]</scope>
</reference>